<feature type="transmembrane region" description="Helical" evidence="5">
    <location>
        <begin position="258"/>
        <end position="278"/>
    </location>
</feature>
<evidence type="ECO:0000256" key="2">
    <source>
        <dbReference type="ARBA" id="ARBA00022692"/>
    </source>
</evidence>
<feature type="transmembrane region" description="Helical" evidence="5">
    <location>
        <begin position="103"/>
        <end position="123"/>
    </location>
</feature>
<protein>
    <recommendedName>
        <fullName evidence="6">Ammonium transporter AmtB-like domain-containing protein</fullName>
    </recommendedName>
</protein>
<feature type="transmembrane region" description="Helical" evidence="5">
    <location>
        <begin position="200"/>
        <end position="220"/>
    </location>
</feature>
<dbReference type="PROSITE" id="PS51257">
    <property type="entry name" value="PROKAR_LIPOPROTEIN"/>
    <property type="match status" value="1"/>
</dbReference>
<keyword evidence="4 5" id="KW-0472">Membrane</keyword>
<comment type="caution">
    <text evidence="7">The sequence shown here is derived from an EMBL/GenBank/DDBJ whole genome shotgun (WGS) entry which is preliminary data.</text>
</comment>
<evidence type="ECO:0000256" key="1">
    <source>
        <dbReference type="ARBA" id="ARBA00004141"/>
    </source>
</evidence>
<evidence type="ECO:0000313" key="7">
    <source>
        <dbReference type="EMBL" id="KXB06476.1"/>
    </source>
</evidence>
<dbReference type="Pfam" id="PF00909">
    <property type="entry name" value="Ammonium_transp"/>
    <property type="match status" value="1"/>
</dbReference>
<reference evidence="7 8" key="1">
    <citation type="journal article" date="2016" name="Sci. Rep.">
        <title>Metabolic traits of an uncultured archaeal lineage -MSBL1- from brine pools of the Red Sea.</title>
        <authorList>
            <person name="Mwirichia R."/>
            <person name="Alam I."/>
            <person name="Rashid M."/>
            <person name="Vinu M."/>
            <person name="Ba-Alawi W."/>
            <person name="Anthony Kamau A."/>
            <person name="Kamanda Ngugi D."/>
            <person name="Goker M."/>
            <person name="Klenk H.P."/>
            <person name="Bajic V."/>
            <person name="Stingl U."/>
        </authorList>
    </citation>
    <scope>NUCLEOTIDE SEQUENCE [LARGE SCALE GENOMIC DNA]</scope>
    <source>
        <strain evidence="7">SCGC-AAA382A20</strain>
    </source>
</reference>
<dbReference type="GO" id="GO:0005886">
    <property type="term" value="C:plasma membrane"/>
    <property type="evidence" value="ECO:0007669"/>
    <property type="project" value="InterPro"/>
</dbReference>
<name>A0A133VJ54_9EURY</name>
<proteinExistence type="predicted"/>
<dbReference type="Gene3D" id="1.10.3430.10">
    <property type="entry name" value="Ammonium transporter AmtB like domains"/>
    <property type="match status" value="1"/>
</dbReference>
<dbReference type="AlphaFoldDB" id="A0A133VJ54"/>
<feature type="transmembrane region" description="Helical" evidence="5">
    <location>
        <begin position="38"/>
        <end position="58"/>
    </location>
</feature>
<keyword evidence="3 5" id="KW-1133">Transmembrane helix</keyword>
<gene>
    <name evidence="7" type="ORF">AKJ51_03630</name>
</gene>
<organism evidence="7 8">
    <name type="scientific">candidate division MSBL1 archaeon SCGC-AAA382A20</name>
    <dbReference type="NCBI Taxonomy" id="1698280"/>
    <lineage>
        <taxon>Archaea</taxon>
        <taxon>Methanobacteriati</taxon>
        <taxon>Methanobacteriota</taxon>
        <taxon>candidate division MSBL1</taxon>
    </lineage>
</organism>
<feature type="transmembrane region" description="Helical" evidence="5">
    <location>
        <begin position="226"/>
        <end position="246"/>
    </location>
</feature>
<sequence length="387" mass="42612">MKDFKKLVLIAAVTIAACFFLVPETVFAQNVVDDAFRYVRVLDIFFMLFLVAFLMMFIKKFEWEIALATCIGLGGSFVLYTFLKVEVLQQYFSVMPATESPSLWGIAVVMSITYIIAMGVPLGQVKHWQYLLLALLFVPCFLGIEWFEWEYLEGVYDAGGSILVHMFAAYWGWGVILGLQEKRESVIEEPMRTTTHSVGWVWLSAMLLWMLWPSFVSVLLPSAAVWPTAITTYFAGFGSFLTAYITEYAINKEVDPLVYCYAMLAGLVAIGTLCNVVGIWTGFAIGLGAGVISVLGFNYLAPFLTEKTGVLDSMGVNNLHGICGIFGGIVAIPWAGAVEIVAIAFSLGFGLFSGAICGLITRAGGRPDHPFDDADLFPLEPGREEPF</sequence>
<dbReference type="SUPFAM" id="SSF111352">
    <property type="entry name" value="Ammonium transporter"/>
    <property type="match status" value="1"/>
</dbReference>
<dbReference type="EMBL" id="LHYE01000044">
    <property type="protein sequence ID" value="KXB06476.1"/>
    <property type="molecule type" value="Genomic_DNA"/>
</dbReference>
<dbReference type="InterPro" id="IPR029020">
    <property type="entry name" value="Ammonium/urea_transptr"/>
</dbReference>
<feature type="domain" description="Ammonium transporter AmtB-like" evidence="6">
    <location>
        <begin position="25"/>
        <end position="332"/>
    </location>
</feature>
<feature type="transmembrane region" description="Helical" evidence="5">
    <location>
        <begin position="65"/>
        <end position="83"/>
    </location>
</feature>
<feature type="transmembrane region" description="Helical" evidence="5">
    <location>
        <begin position="159"/>
        <end position="179"/>
    </location>
</feature>
<feature type="transmembrane region" description="Helical" evidence="5">
    <location>
        <begin position="130"/>
        <end position="147"/>
    </location>
</feature>
<evidence type="ECO:0000256" key="5">
    <source>
        <dbReference type="SAM" id="Phobius"/>
    </source>
</evidence>
<feature type="transmembrane region" description="Helical" evidence="5">
    <location>
        <begin position="284"/>
        <end position="304"/>
    </location>
</feature>
<feature type="transmembrane region" description="Helical" evidence="5">
    <location>
        <begin position="340"/>
        <end position="361"/>
    </location>
</feature>
<dbReference type="Proteomes" id="UP000070263">
    <property type="component" value="Unassembled WGS sequence"/>
</dbReference>
<dbReference type="PANTHER" id="PTHR11730">
    <property type="entry name" value="AMMONIUM TRANSPORTER"/>
    <property type="match status" value="1"/>
</dbReference>
<keyword evidence="2 5" id="KW-0812">Transmembrane</keyword>
<dbReference type="PANTHER" id="PTHR11730:SF60">
    <property type="entry name" value="RH50, ISOFORM D"/>
    <property type="match status" value="1"/>
</dbReference>
<dbReference type="InterPro" id="IPR002229">
    <property type="entry name" value="RhesusRHD"/>
</dbReference>
<comment type="subcellular location">
    <subcellularLocation>
        <location evidence="1">Membrane</location>
        <topology evidence="1">Multi-pass membrane protein</topology>
    </subcellularLocation>
</comment>
<evidence type="ECO:0000313" key="8">
    <source>
        <dbReference type="Proteomes" id="UP000070263"/>
    </source>
</evidence>
<feature type="transmembrane region" description="Helical" evidence="5">
    <location>
        <begin position="316"/>
        <end position="334"/>
    </location>
</feature>
<dbReference type="PRINTS" id="PR00342">
    <property type="entry name" value="RHESUSRHD"/>
</dbReference>
<keyword evidence="8" id="KW-1185">Reference proteome</keyword>
<evidence type="ECO:0000256" key="4">
    <source>
        <dbReference type="ARBA" id="ARBA00023136"/>
    </source>
</evidence>
<evidence type="ECO:0000256" key="3">
    <source>
        <dbReference type="ARBA" id="ARBA00022989"/>
    </source>
</evidence>
<dbReference type="GO" id="GO:0008519">
    <property type="term" value="F:ammonium channel activity"/>
    <property type="evidence" value="ECO:0007669"/>
    <property type="project" value="InterPro"/>
</dbReference>
<evidence type="ECO:0000259" key="6">
    <source>
        <dbReference type="Pfam" id="PF00909"/>
    </source>
</evidence>
<accession>A0A133VJ54</accession>
<dbReference type="InterPro" id="IPR024041">
    <property type="entry name" value="NH4_transpt_AmtB-like_dom"/>
</dbReference>
<dbReference type="GO" id="GO:0097272">
    <property type="term" value="P:ammonium homeostasis"/>
    <property type="evidence" value="ECO:0007669"/>
    <property type="project" value="TreeGrafter"/>
</dbReference>